<reference evidence="1" key="1">
    <citation type="submission" date="2023-06" db="EMBL/GenBank/DDBJ databases">
        <authorList>
            <person name="Kurt Z."/>
        </authorList>
    </citation>
    <scope>NUCLEOTIDE SEQUENCE</scope>
</reference>
<comment type="caution">
    <text evidence="1">The sequence shown here is derived from an EMBL/GenBank/DDBJ whole genome shotgun (WGS) entry which is preliminary data.</text>
</comment>
<dbReference type="AlphaFoldDB" id="A0AA86UBA4"/>
<evidence type="ECO:0000313" key="2">
    <source>
        <dbReference type="EMBL" id="CAL6060375.1"/>
    </source>
</evidence>
<dbReference type="Proteomes" id="UP001642409">
    <property type="component" value="Unassembled WGS sequence"/>
</dbReference>
<dbReference type="EMBL" id="CAXDID020000230">
    <property type="protein sequence ID" value="CAL6060375.1"/>
    <property type="molecule type" value="Genomic_DNA"/>
</dbReference>
<accession>A0AA86UBA4</accession>
<organism evidence="1">
    <name type="scientific">Hexamita inflata</name>
    <dbReference type="NCBI Taxonomy" id="28002"/>
    <lineage>
        <taxon>Eukaryota</taxon>
        <taxon>Metamonada</taxon>
        <taxon>Diplomonadida</taxon>
        <taxon>Hexamitidae</taxon>
        <taxon>Hexamitinae</taxon>
        <taxon>Hexamita</taxon>
    </lineage>
</organism>
<evidence type="ECO:0000313" key="3">
    <source>
        <dbReference type="Proteomes" id="UP001642409"/>
    </source>
</evidence>
<proteinExistence type="predicted"/>
<reference evidence="2 3" key="2">
    <citation type="submission" date="2024-07" db="EMBL/GenBank/DDBJ databases">
        <authorList>
            <person name="Akdeniz Z."/>
        </authorList>
    </citation>
    <scope>NUCLEOTIDE SEQUENCE [LARGE SCALE GENOMIC DNA]</scope>
</reference>
<protein>
    <submittedName>
        <fullName evidence="2">Hypothetical_protein</fullName>
    </submittedName>
</protein>
<dbReference type="EMBL" id="CATOUU010000751">
    <property type="protein sequence ID" value="CAI9945746.1"/>
    <property type="molecule type" value="Genomic_DNA"/>
</dbReference>
<evidence type="ECO:0000313" key="1">
    <source>
        <dbReference type="EMBL" id="CAI9945746.1"/>
    </source>
</evidence>
<sequence>MVSRLSSALMCQIDNSIVELTQNQLQSNEVKVELKDVITYFQQHNTTRIIKWKEINRAICQQYCLDRFNSRQRFVGSIVPNSLPPYPQELQSKIQQYLSNVFRDIMSGVNEYIYYYGMSTLIKKLTQAVNKEFNLKQTDLFQYTKQQNKIKSQIKNEVQLIQNQTTNESILIEDDSQLDDPLENKIEFVCVTPEQSELEQVLEFKKIE</sequence>
<name>A0AA86UBA4_9EUKA</name>
<gene>
    <name evidence="1" type="ORF">HINF_LOCUS33391</name>
    <name evidence="2" type="ORF">HINF_LOCUS49194</name>
</gene>
<keyword evidence="3" id="KW-1185">Reference proteome</keyword>